<dbReference type="Pfam" id="PF00550">
    <property type="entry name" value="PP-binding"/>
    <property type="match status" value="1"/>
</dbReference>
<dbReference type="SMART" id="SM00825">
    <property type="entry name" value="PKS_KS"/>
    <property type="match status" value="1"/>
</dbReference>
<evidence type="ECO:0008006" key="14">
    <source>
        <dbReference type="Google" id="ProtNLM"/>
    </source>
</evidence>
<dbReference type="SUPFAM" id="SSF53901">
    <property type="entry name" value="Thiolase-like"/>
    <property type="match status" value="1"/>
</dbReference>
<dbReference type="Pfam" id="PF13602">
    <property type="entry name" value="ADH_zinc_N_2"/>
    <property type="match status" value="1"/>
</dbReference>
<dbReference type="Proteomes" id="UP001172102">
    <property type="component" value="Unassembled WGS sequence"/>
</dbReference>
<protein>
    <recommendedName>
        <fullName evidence="14">Polyketide synthase</fullName>
    </recommendedName>
</protein>
<dbReference type="SUPFAM" id="SSF51735">
    <property type="entry name" value="NAD(P)-binding Rossmann-fold domains"/>
    <property type="match status" value="2"/>
</dbReference>
<dbReference type="Gene3D" id="3.30.559.10">
    <property type="entry name" value="Chloramphenicol acetyltransferase-like domain"/>
    <property type="match status" value="1"/>
</dbReference>
<keyword evidence="5" id="KW-0560">Oxidoreductase</keyword>
<dbReference type="InterPro" id="IPR042104">
    <property type="entry name" value="PKS_dehydratase_sf"/>
</dbReference>
<dbReference type="CDD" id="cd00833">
    <property type="entry name" value="PKS"/>
    <property type="match status" value="1"/>
</dbReference>
<dbReference type="Gene3D" id="3.40.50.720">
    <property type="entry name" value="NAD(P)-binding Rossmann-like Domain"/>
    <property type="match status" value="3"/>
</dbReference>
<keyword evidence="2" id="KW-0597">Phosphoprotein</keyword>
<dbReference type="SUPFAM" id="SSF52777">
    <property type="entry name" value="CoA-dependent acyltransferases"/>
    <property type="match status" value="2"/>
</dbReference>
<evidence type="ECO:0000256" key="1">
    <source>
        <dbReference type="ARBA" id="ARBA00022450"/>
    </source>
</evidence>
<evidence type="ECO:0000256" key="6">
    <source>
        <dbReference type="ARBA" id="ARBA00023268"/>
    </source>
</evidence>
<dbReference type="InterPro" id="IPR032821">
    <property type="entry name" value="PKS_assoc"/>
</dbReference>
<organism evidence="12 13">
    <name type="scientific">Lasiosphaeris hirsuta</name>
    <dbReference type="NCBI Taxonomy" id="260670"/>
    <lineage>
        <taxon>Eukaryota</taxon>
        <taxon>Fungi</taxon>
        <taxon>Dikarya</taxon>
        <taxon>Ascomycota</taxon>
        <taxon>Pezizomycotina</taxon>
        <taxon>Sordariomycetes</taxon>
        <taxon>Sordariomycetidae</taxon>
        <taxon>Sordariales</taxon>
        <taxon>Lasiosphaeriaceae</taxon>
        <taxon>Lasiosphaeris</taxon>
    </lineage>
</organism>
<dbReference type="SUPFAM" id="SSF55048">
    <property type="entry name" value="Probable ACP-binding domain of malonyl-CoA ACP transacylase"/>
    <property type="match status" value="1"/>
</dbReference>
<dbReference type="PANTHER" id="PTHR43775:SF29">
    <property type="entry name" value="ASPERFURANONE POLYKETIDE SYNTHASE AFOG-RELATED"/>
    <property type="match status" value="1"/>
</dbReference>
<sequence>MAASSSKDGMANDAVIIGMACRVPGATSPGGLWQNILHKKDLWKSMPKDRFNIEAFHHPDHAHKGTINTQHGYFIDQPLGDFDAEFFGVPGKEAEAMDPQQRLLLEVTYEALEDAGIPINDFRGSRTSVYCGMYTTSNDYHNLQGKDLESYPKYAITGTGNSILSNRISYIYNLHGPSMTVDTACSSSLTAFHLGCESLHKGEADMAIVVGSALHFAPNTYQTMSDMGFISSDGRCRSFDADGSGYVRGDAVCAIVLKKHNAALAAGDPVHAVVRGTGVNHDGKTDGITLPSPEAQEALIREAHGTGTKAGDPREATAIGSVFGTSSRDKPLYLGSVKSNIGHSEGAAGLTGIIKATLALKHAVIPPNMHFNTPNPEIPFDKWKLSVPTTAQEWVTLNGKPRRASVNSFGYGGANAHVVLEEPPSQGLSSAVVNGVSETRQRPYLIPTTSHSQSAGEKALKALSEYLRNKDNDSNTPIIRDLAYSLCTRRSFHQYRTFKVTGHDISELADELRTDATSGSWTKAETLGKPLRVGFIFTGQGAQIFNMGRELIELSPKFYATLQLCDEILGRLPDGPGWSIIEELLRSESESHLPQSKYSQPICTAVQVGLVDLLREWGIRPSSVCGHSSGEIAAAYAAGVLNTEGAIVAAFYRGLYMASEKNGEASVPGAMMAVGLSELDARAELATQFASGRLTVAAINSPSSVTISGDADAVAELREELLSRNVFARELKVEQAFHSHHMIPLAPGYQVAMEHSGLVKPELATCRMFSSVTARLVQPSSLGPAYWAANMVQPVRFSDAVIGAVLDENEEQVVDVLLEVGPHPVLKGPTRETLKGLGLEKMPYIATLSRGLPALHSLLATAGSLFSLGYPVDLRAVNGPGTRLDDLPRYAWNHKNYWSLPRLVREHLHRPSRHTLLGVPVPGAIHHMPRWRNYIRLNEIPWLRDHCVDGKVVYPAAGYCCMAIEAAVRLRPDRSDPIAAIHLKEVLIKAPLSLVEDDDEGAETQLELRAVTDSARTFSDEWYEFSVSSFDNVGQETMHCHGRIYIEYGTPRGLKSLSKIKSANTLVAASDRRLPATLLYERLKSLKLQYGKYFALLSGDIASGLGFSVASFPFDPSVFPAHELEERTILHPTLLDSTFHVLFSAIETQLGRQISNAFVSTYMQRLDISGLLVEQAGRPETRNYTVQTHTELRNQRTAVNHILLHETGTGELIVEATGNEVTALGSGSHTGQGRALFFRQRWQPCFDLLDGEQVDSLETLVKLYLFQHPSSRILLVMKEHECRSLLSCLATPVTRRPLYSALHALAPDAEADGINFESEVFTLVAEPQGPYDLVILDTEAGASPEYLDSSLASDGVFVTKNSFPRGLCVTSGSGWTAYSAAVNQPQPGIEVTIVLPSGPTLPAKTHAIIKELEAAVHVTLVTTVSIDSVAQQGLPTSSVVVLSSLDEGSVESSLEWAGTRHLLSQEDITLVWVVQGASMEATNFEHSKILGLLRVARNENQKSRLISLDMQHDSSAKLVSKRVLSALDPRNTEEDFSDRDGKVYIPRIEEDTNLNRKLPNGVGSEPSLSRFGDHPFLALRIGQIGLLETLHFTSDTSFASDNKSPLGEHEVEVCVKASALNFHDLAVALGIIHDNNMGNECAGVVTGVGCNVTELGPGDRVVAYRPGRGAHQTLVRQDQTMCLKIPDDMSFALATSLPITLTTAYYSLFTIGRLQKGETVLIHSGAGGVGQVAIQLAQNAGARVLVTCSEPKRAMLRGKFGLSDSQIFSSRDDSFVHGVMGATDGNGVDLALNSLAGKLLSATWSCMAPFGRFIEIGKRDIHQNSNLAMDPFRNNVLFASVDMILVCELNPALAARLLREAFHFIFSGEITAPDVCEFTYGQAERAFRLMQLGKHTGKIVLTVDKHEKVQVAPPTYRHTPLFRPDKTYLLVGGLGGLGTATAEWMFLRGARKFAFLSRSGDQKDYSKRTIAWLESKKAEVTAHVGDVTVLADVRDTVQRIGPSLAGVFHIAVVLQDGMIRSLSFEQYQMGLRAKCVGAWNLHEATLGCNLDFFVCWSSVSAVCGNKGQGAYVAASAYMDALMRWRREQGLVGTAMNLGAVPTRGLVAENEHLRKSLDRNKLDVLTEEELMFLVEEAVLLNKPAAESIDGLDWHQLIAGINISQPDVWWAERSVFQTLYANRSYGALSGGDGHGAGQVSTASRLTAASNMEEKVAILQEAFIQKVARVLGTPPESIIETNPLSFYGLDSIVAVEFRKWFKETVDVDLSLFDIIGAKSTRALVEKVAALMPLTIAVVTSGEGRARVPVTNDEPTVNGPNTSRQQGVTHHIPRVQTTGPLPMSSFQERMFARHLRAEKKSQLNIAGILRIEGYPPLEPLHKAFDETVRRHQVLSSAFFQDGNRLLQLPLSEPTLTLAHRDVSRLESPQTKLQDVILELRRQEFKIDKAEVATMTLIKTAESERFVVFVAHHICFDRASLVILMDDWMDLCDAVHTGRGMETVPRSRISYADFSVWHNALLQTPAAVSDREFWAHTLGGIPPASSLLPFAREARSGTWQTARRFVTVQLPGTHSKRMKRICAHLGATPFHFLLAAWRAYLLRYIPDDDLVILMFDGNRPHADAEAIIGCMANLLPLRFRGDCSATNFETVVSRARDVTLQALSHSTVSFDDIADAVLERQRPAGHMALGQIAINFQSHGAPWVYRHAEFDVAVHKLHNIGHPCEIVLEVVEGAKGNLDLIIQHSTTLYGDEDMDRFAHGFAKFVMAAVADHRQSIGEVDVDA</sequence>
<dbReference type="SUPFAM" id="SSF47336">
    <property type="entry name" value="ACP-like"/>
    <property type="match status" value="1"/>
</dbReference>
<dbReference type="Gene3D" id="3.90.180.10">
    <property type="entry name" value="Medium-chain alcohol dehydrogenases, catalytic domain"/>
    <property type="match status" value="1"/>
</dbReference>
<keyword evidence="4" id="KW-0677">Repeat</keyword>
<evidence type="ECO:0000313" key="12">
    <source>
        <dbReference type="EMBL" id="KAK0702382.1"/>
    </source>
</evidence>
<feature type="domain" description="Ketosynthase family 3 (KS3)" evidence="10">
    <location>
        <begin position="11"/>
        <end position="422"/>
    </location>
</feature>
<dbReference type="GO" id="GO:0016491">
    <property type="term" value="F:oxidoreductase activity"/>
    <property type="evidence" value="ECO:0007669"/>
    <property type="project" value="UniProtKB-KW"/>
</dbReference>
<dbReference type="InterPro" id="IPR016035">
    <property type="entry name" value="Acyl_Trfase/lysoPLipase"/>
</dbReference>
<dbReference type="PROSITE" id="PS50075">
    <property type="entry name" value="CARRIER"/>
    <property type="match status" value="1"/>
</dbReference>
<dbReference type="InterPro" id="IPR014031">
    <property type="entry name" value="Ketoacyl_synth_C"/>
</dbReference>
<dbReference type="Pfam" id="PF21089">
    <property type="entry name" value="PKS_DH_N"/>
    <property type="match status" value="1"/>
</dbReference>
<feature type="domain" description="PKS/mFAS DH" evidence="11">
    <location>
        <begin position="914"/>
        <end position="1230"/>
    </location>
</feature>
<dbReference type="Gene3D" id="3.30.559.30">
    <property type="entry name" value="Nonribosomal peptide synthetase, condensation domain"/>
    <property type="match status" value="1"/>
</dbReference>
<dbReference type="Pfam" id="PF16197">
    <property type="entry name" value="KAsynt_C_assoc"/>
    <property type="match status" value="1"/>
</dbReference>
<evidence type="ECO:0000256" key="8">
    <source>
        <dbReference type="SAM" id="MobiDB-lite"/>
    </source>
</evidence>
<keyword evidence="6" id="KW-0511">Multifunctional enzyme</keyword>
<dbReference type="InterPro" id="IPR057326">
    <property type="entry name" value="KR_dom"/>
</dbReference>
<evidence type="ECO:0000259" key="11">
    <source>
        <dbReference type="PROSITE" id="PS52019"/>
    </source>
</evidence>
<evidence type="ECO:0000256" key="5">
    <source>
        <dbReference type="ARBA" id="ARBA00023002"/>
    </source>
</evidence>
<feature type="active site" description="Proton acceptor; for dehydratase activity" evidence="7">
    <location>
        <position position="946"/>
    </location>
</feature>
<keyword evidence="3" id="KW-0808">Transferase</keyword>
<evidence type="ECO:0000256" key="2">
    <source>
        <dbReference type="ARBA" id="ARBA00022553"/>
    </source>
</evidence>
<evidence type="ECO:0000259" key="10">
    <source>
        <dbReference type="PROSITE" id="PS52004"/>
    </source>
</evidence>
<feature type="region of interest" description="C-terminal hotdog fold" evidence="7">
    <location>
        <begin position="1071"/>
        <end position="1230"/>
    </location>
</feature>
<accession>A0AA40DIV9</accession>
<dbReference type="FunFam" id="3.40.50.720:FF:000209">
    <property type="entry name" value="Polyketide synthase Pks12"/>
    <property type="match status" value="1"/>
</dbReference>
<dbReference type="Pfam" id="PF08240">
    <property type="entry name" value="ADH_N"/>
    <property type="match status" value="1"/>
</dbReference>
<dbReference type="SMART" id="SM00829">
    <property type="entry name" value="PKS_ER"/>
    <property type="match status" value="1"/>
</dbReference>
<evidence type="ECO:0000259" key="9">
    <source>
        <dbReference type="PROSITE" id="PS50075"/>
    </source>
</evidence>
<dbReference type="Pfam" id="PF14765">
    <property type="entry name" value="PS-DH"/>
    <property type="match status" value="1"/>
</dbReference>
<evidence type="ECO:0000313" key="13">
    <source>
        <dbReference type="Proteomes" id="UP001172102"/>
    </source>
</evidence>
<dbReference type="SMART" id="SM00826">
    <property type="entry name" value="PKS_DH"/>
    <property type="match status" value="1"/>
</dbReference>
<dbReference type="SMART" id="SM00827">
    <property type="entry name" value="PKS_AT"/>
    <property type="match status" value="1"/>
</dbReference>
<dbReference type="CDD" id="cd05195">
    <property type="entry name" value="enoyl_red"/>
    <property type="match status" value="1"/>
</dbReference>
<gene>
    <name evidence="12" type="ORF">B0H67DRAFT_650419</name>
</gene>
<dbReference type="InterPro" id="IPR036291">
    <property type="entry name" value="NAD(P)-bd_dom_sf"/>
</dbReference>
<dbReference type="Pfam" id="PF00698">
    <property type="entry name" value="Acyl_transf_1"/>
    <property type="match status" value="1"/>
</dbReference>
<dbReference type="InterPro" id="IPR036736">
    <property type="entry name" value="ACP-like_sf"/>
</dbReference>
<dbReference type="Pfam" id="PF02801">
    <property type="entry name" value="Ketoacyl-synt_C"/>
    <property type="match status" value="1"/>
</dbReference>
<dbReference type="Pfam" id="PF00109">
    <property type="entry name" value="ketoacyl-synt"/>
    <property type="match status" value="1"/>
</dbReference>
<dbReference type="Gene3D" id="3.30.70.3290">
    <property type="match status" value="1"/>
</dbReference>
<feature type="active site" description="Proton donor; for dehydratase activity" evidence="7">
    <location>
        <position position="1136"/>
    </location>
</feature>
<feature type="region of interest" description="N-terminal hotdog fold" evidence="7">
    <location>
        <begin position="914"/>
        <end position="1051"/>
    </location>
</feature>
<dbReference type="InterPro" id="IPR020806">
    <property type="entry name" value="PKS_PP-bd"/>
</dbReference>
<dbReference type="InterPro" id="IPR049900">
    <property type="entry name" value="PKS_mFAS_DH"/>
</dbReference>
<dbReference type="Gene3D" id="3.40.47.10">
    <property type="match status" value="1"/>
</dbReference>
<dbReference type="InterPro" id="IPR013154">
    <property type="entry name" value="ADH-like_N"/>
</dbReference>
<dbReference type="PANTHER" id="PTHR43775">
    <property type="entry name" value="FATTY ACID SYNTHASE"/>
    <property type="match status" value="1"/>
</dbReference>
<evidence type="ECO:0000256" key="7">
    <source>
        <dbReference type="PROSITE-ProRule" id="PRU01363"/>
    </source>
</evidence>
<dbReference type="InterPro" id="IPR020807">
    <property type="entry name" value="PKS_DH"/>
</dbReference>
<dbReference type="GO" id="GO:0044550">
    <property type="term" value="P:secondary metabolite biosynthetic process"/>
    <property type="evidence" value="ECO:0007669"/>
    <property type="project" value="TreeGrafter"/>
</dbReference>
<dbReference type="Gene3D" id="3.10.129.110">
    <property type="entry name" value="Polyketide synthase dehydratase"/>
    <property type="match status" value="1"/>
</dbReference>
<dbReference type="Gene3D" id="3.40.366.10">
    <property type="entry name" value="Malonyl-Coenzyme A Acyl Carrier Protein, domain 2"/>
    <property type="match status" value="1"/>
</dbReference>
<evidence type="ECO:0000256" key="3">
    <source>
        <dbReference type="ARBA" id="ARBA00022679"/>
    </source>
</evidence>
<dbReference type="SMART" id="SM00822">
    <property type="entry name" value="PKS_KR"/>
    <property type="match status" value="1"/>
</dbReference>
<name>A0AA40DIV9_9PEZI</name>
<dbReference type="InterPro" id="IPR049551">
    <property type="entry name" value="PKS_DH_C"/>
</dbReference>
<dbReference type="InterPro" id="IPR049552">
    <property type="entry name" value="PKS_DH_N"/>
</dbReference>
<dbReference type="PROSITE" id="PS00606">
    <property type="entry name" value="KS3_1"/>
    <property type="match status" value="1"/>
</dbReference>
<evidence type="ECO:0000256" key="4">
    <source>
        <dbReference type="ARBA" id="ARBA00022737"/>
    </source>
</evidence>
<dbReference type="InterPro" id="IPR016039">
    <property type="entry name" value="Thiolase-like"/>
</dbReference>
<dbReference type="InterPro" id="IPR023213">
    <property type="entry name" value="CAT-like_dom_sf"/>
</dbReference>
<dbReference type="InterPro" id="IPR009081">
    <property type="entry name" value="PP-bd_ACP"/>
</dbReference>
<dbReference type="SMART" id="SM00823">
    <property type="entry name" value="PKS_PP"/>
    <property type="match status" value="1"/>
</dbReference>
<dbReference type="GO" id="GO:0031177">
    <property type="term" value="F:phosphopantetheine binding"/>
    <property type="evidence" value="ECO:0007669"/>
    <property type="project" value="InterPro"/>
</dbReference>
<dbReference type="GO" id="GO:0004315">
    <property type="term" value="F:3-oxoacyl-[acyl-carrier-protein] synthase activity"/>
    <property type="evidence" value="ECO:0007669"/>
    <property type="project" value="InterPro"/>
</dbReference>
<dbReference type="InterPro" id="IPR016036">
    <property type="entry name" value="Malonyl_transacylase_ACP-bd"/>
</dbReference>
<dbReference type="PROSITE" id="PS52004">
    <property type="entry name" value="KS3_2"/>
    <property type="match status" value="1"/>
</dbReference>
<dbReference type="Pfam" id="PF08659">
    <property type="entry name" value="KR"/>
    <property type="match status" value="1"/>
</dbReference>
<dbReference type="InterPro" id="IPR014030">
    <property type="entry name" value="Ketoacyl_synth_N"/>
</dbReference>
<dbReference type="GO" id="GO:0004312">
    <property type="term" value="F:fatty acid synthase activity"/>
    <property type="evidence" value="ECO:0007669"/>
    <property type="project" value="TreeGrafter"/>
</dbReference>
<dbReference type="InterPro" id="IPR018201">
    <property type="entry name" value="Ketoacyl_synth_AS"/>
</dbReference>
<reference evidence="12" key="1">
    <citation type="submission" date="2023-06" db="EMBL/GenBank/DDBJ databases">
        <title>Genome-scale phylogeny and comparative genomics of the fungal order Sordariales.</title>
        <authorList>
            <consortium name="Lawrence Berkeley National Laboratory"/>
            <person name="Hensen N."/>
            <person name="Bonometti L."/>
            <person name="Westerberg I."/>
            <person name="Brannstrom I.O."/>
            <person name="Guillou S."/>
            <person name="Cros-Aarteil S."/>
            <person name="Calhoun S."/>
            <person name="Haridas S."/>
            <person name="Kuo A."/>
            <person name="Mondo S."/>
            <person name="Pangilinan J."/>
            <person name="Riley R."/>
            <person name="Labutti K."/>
            <person name="Andreopoulos B."/>
            <person name="Lipzen A."/>
            <person name="Chen C."/>
            <person name="Yanf M."/>
            <person name="Daum C."/>
            <person name="Ng V."/>
            <person name="Clum A."/>
            <person name="Steindorff A."/>
            <person name="Ohm R."/>
            <person name="Martin F."/>
            <person name="Silar P."/>
            <person name="Natvig D."/>
            <person name="Lalanne C."/>
            <person name="Gautier V."/>
            <person name="Ament-Velasquez S.L."/>
            <person name="Kruys A."/>
            <person name="Hutchinson M.I."/>
            <person name="Powell A.J."/>
            <person name="Barry K."/>
            <person name="Miller A.N."/>
            <person name="Grigoriev I.V."/>
            <person name="Debuchy R."/>
            <person name="Gladieux P."/>
            <person name="Thoren M.H."/>
            <person name="Johannesson H."/>
        </authorList>
    </citation>
    <scope>NUCLEOTIDE SEQUENCE</scope>
    <source>
        <strain evidence="12">SMH4607-1</strain>
    </source>
</reference>
<dbReference type="GO" id="GO:1901336">
    <property type="term" value="P:lactone biosynthetic process"/>
    <property type="evidence" value="ECO:0007669"/>
    <property type="project" value="UniProtKB-ARBA"/>
</dbReference>
<dbReference type="InterPro" id="IPR001227">
    <property type="entry name" value="Ac_transferase_dom_sf"/>
</dbReference>
<dbReference type="SUPFAM" id="SSF52151">
    <property type="entry name" value="FabD/lysophospholipase-like"/>
    <property type="match status" value="1"/>
</dbReference>
<dbReference type="InterPro" id="IPR020841">
    <property type="entry name" value="PKS_Beta-ketoAc_synthase_dom"/>
</dbReference>
<dbReference type="GO" id="GO:0006633">
    <property type="term" value="P:fatty acid biosynthetic process"/>
    <property type="evidence" value="ECO:0007669"/>
    <property type="project" value="InterPro"/>
</dbReference>
<feature type="region of interest" description="Disordered" evidence="8">
    <location>
        <begin position="2303"/>
        <end position="2325"/>
    </location>
</feature>
<dbReference type="InterPro" id="IPR013968">
    <property type="entry name" value="PKS_KR"/>
</dbReference>
<dbReference type="EMBL" id="JAUKUA010000009">
    <property type="protein sequence ID" value="KAK0702382.1"/>
    <property type="molecule type" value="Genomic_DNA"/>
</dbReference>
<dbReference type="Pfam" id="PF00668">
    <property type="entry name" value="Condensation"/>
    <property type="match status" value="1"/>
</dbReference>
<keyword evidence="1" id="KW-0596">Phosphopantetheine</keyword>
<keyword evidence="13" id="KW-1185">Reference proteome</keyword>
<dbReference type="Gene3D" id="1.10.1200.10">
    <property type="entry name" value="ACP-like"/>
    <property type="match status" value="1"/>
</dbReference>
<feature type="domain" description="Carrier" evidence="9">
    <location>
        <begin position="2211"/>
        <end position="2288"/>
    </location>
</feature>
<dbReference type="InterPro" id="IPR050091">
    <property type="entry name" value="PKS_NRPS_Biosynth_Enz"/>
</dbReference>
<dbReference type="InterPro" id="IPR011032">
    <property type="entry name" value="GroES-like_sf"/>
</dbReference>
<proteinExistence type="predicted"/>
<feature type="compositionally biased region" description="Polar residues" evidence="8">
    <location>
        <begin position="2309"/>
        <end position="2324"/>
    </location>
</feature>
<dbReference type="PROSITE" id="PS52019">
    <property type="entry name" value="PKS_MFAS_DH"/>
    <property type="match status" value="1"/>
</dbReference>
<dbReference type="InterPro" id="IPR014043">
    <property type="entry name" value="Acyl_transferase_dom"/>
</dbReference>
<comment type="caution">
    <text evidence="12">The sequence shown here is derived from an EMBL/GenBank/DDBJ whole genome shotgun (WGS) entry which is preliminary data.</text>
</comment>
<dbReference type="InterPro" id="IPR001242">
    <property type="entry name" value="Condensation_dom"/>
</dbReference>
<dbReference type="SUPFAM" id="SSF50129">
    <property type="entry name" value="GroES-like"/>
    <property type="match status" value="1"/>
</dbReference>
<dbReference type="InterPro" id="IPR020843">
    <property type="entry name" value="ER"/>
</dbReference>